<keyword evidence="3" id="KW-1185">Reference proteome</keyword>
<sequence>MKPTLLVLFFWLAVLVSGQPEPLSPSDSLWIHTIRLAYRELGTQVLQTLHLQLGDVGRIQQQQTSTQHLLESITINRLLFDEEEYTILHNGVSEMLTR</sequence>
<evidence type="ECO:0000313" key="3">
    <source>
        <dbReference type="Proteomes" id="UP001163846"/>
    </source>
</evidence>
<feature type="chain" id="PRO_5041410985" evidence="1">
    <location>
        <begin position="19"/>
        <end position="98"/>
    </location>
</feature>
<evidence type="ECO:0000313" key="2">
    <source>
        <dbReference type="EMBL" id="KAJ3830835.1"/>
    </source>
</evidence>
<reference evidence="2" key="1">
    <citation type="submission" date="2022-08" db="EMBL/GenBank/DDBJ databases">
        <authorList>
            <consortium name="DOE Joint Genome Institute"/>
            <person name="Min B."/>
            <person name="Riley R."/>
            <person name="Sierra-Patev S."/>
            <person name="Naranjo-Ortiz M."/>
            <person name="Looney B."/>
            <person name="Konkel Z."/>
            <person name="Slot J.C."/>
            <person name="Sakamoto Y."/>
            <person name="Steenwyk J.L."/>
            <person name="Rokas A."/>
            <person name="Carro J."/>
            <person name="Camarero S."/>
            <person name="Ferreira P."/>
            <person name="Molpeceres G."/>
            <person name="Ruiz-Duenas F.J."/>
            <person name="Serrano A."/>
            <person name="Henrissat B."/>
            <person name="Drula E."/>
            <person name="Hughes K.W."/>
            <person name="Mata J.L."/>
            <person name="Ishikawa N.K."/>
            <person name="Vargas-Isla R."/>
            <person name="Ushijima S."/>
            <person name="Smith C.A."/>
            <person name="Ahrendt S."/>
            <person name="Andreopoulos W."/>
            <person name="He G."/>
            <person name="Labutti K."/>
            <person name="Lipzen A."/>
            <person name="Ng V."/>
            <person name="Sandor L."/>
            <person name="Barry K."/>
            <person name="Martinez A.T."/>
            <person name="Xiao Y."/>
            <person name="Gibbons J.G."/>
            <person name="Terashima K."/>
            <person name="Hibbett D.S."/>
            <person name="Grigoriev I.V."/>
        </authorList>
    </citation>
    <scope>NUCLEOTIDE SEQUENCE</scope>
    <source>
        <strain evidence="2">TFB9207</strain>
    </source>
</reference>
<dbReference type="AlphaFoldDB" id="A0AA38U3A4"/>
<accession>A0AA38U3A4</accession>
<protein>
    <submittedName>
        <fullName evidence="2">Uncharacterized protein</fullName>
    </submittedName>
</protein>
<evidence type="ECO:0000256" key="1">
    <source>
        <dbReference type="SAM" id="SignalP"/>
    </source>
</evidence>
<feature type="signal peptide" evidence="1">
    <location>
        <begin position="1"/>
        <end position="18"/>
    </location>
</feature>
<comment type="caution">
    <text evidence="2">The sequence shown here is derived from an EMBL/GenBank/DDBJ whole genome shotgun (WGS) entry which is preliminary data.</text>
</comment>
<gene>
    <name evidence="2" type="ORF">F5878DRAFT_668286</name>
</gene>
<keyword evidence="1" id="KW-0732">Signal</keyword>
<organism evidence="2 3">
    <name type="scientific">Lentinula raphanica</name>
    <dbReference type="NCBI Taxonomy" id="153919"/>
    <lineage>
        <taxon>Eukaryota</taxon>
        <taxon>Fungi</taxon>
        <taxon>Dikarya</taxon>
        <taxon>Basidiomycota</taxon>
        <taxon>Agaricomycotina</taxon>
        <taxon>Agaricomycetes</taxon>
        <taxon>Agaricomycetidae</taxon>
        <taxon>Agaricales</taxon>
        <taxon>Marasmiineae</taxon>
        <taxon>Omphalotaceae</taxon>
        <taxon>Lentinula</taxon>
    </lineage>
</organism>
<proteinExistence type="predicted"/>
<dbReference type="EMBL" id="MU808164">
    <property type="protein sequence ID" value="KAJ3830835.1"/>
    <property type="molecule type" value="Genomic_DNA"/>
</dbReference>
<dbReference type="Proteomes" id="UP001163846">
    <property type="component" value="Unassembled WGS sequence"/>
</dbReference>
<name>A0AA38U3A4_9AGAR</name>